<keyword evidence="1" id="KW-0732">Signal</keyword>
<feature type="signal peptide" evidence="1">
    <location>
        <begin position="1"/>
        <end position="22"/>
    </location>
</feature>
<dbReference type="EnsemblMetazoa" id="XM_028272567.2">
    <property type="protein sequence ID" value="XP_028128368.2"/>
    <property type="gene ID" value="LOC114324734"/>
</dbReference>
<accession>A0ABM5IA54</accession>
<name>A0ABM5IA54_DIAVI</name>
<dbReference type="RefSeq" id="XP_028128368.2">
    <property type="nucleotide sequence ID" value="XM_028272567.2"/>
</dbReference>
<reference evidence="2" key="1">
    <citation type="submission" date="2025-05" db="UniProtKB">
        <authorList>
            <consortium name="EnsemblMetazoa"/>
        </authorList>
    </citation>
    <scope>IDENTIFICATION</scope>
</reference>
<evidence type="ECO:0000313" key="2">
    <source>
        <dbReference type="EnsemblMetazoa" id="XP_028128368.2"/>
    </source>
</evidence>
<protein>
    <submittedName>
        <fullName evidence="2">Uncharacterized protein</fullName>
    </submittedName>
</protein>
<proteinExistence type="predicted"/>
<sequence length="119" mass="13589">MYYRIIVVCVLLPVLLLQCTEGMYQIAGPRYWSELAKRDPLYAVNPLYYGVQVEEECVCMNWRYCEGTINSDKICPGSYTKVCCNKPEIVTLVPPPVKICDPDENKLEIEGMEDITPCV</sequence>
<feature type="chain" id="PRO_5047513140" evidence="1">
    <location>
        <begin position="23"/>
        <end position="119"/>
    </location>
</feature>
<organism evidence="2 3">
    <name type="scientific">Diabrotica virgifera virgifera</name>
    <name type="common">western corn rootworm</name>
    <dbReference type="NCBI Taxonomy" id="50390"/>
    <lineage>
        <taxon>Eukaryota</taxon>
        <taxon>Metazoa</taxon>
        <taxon>Ecdysozoa</taxon>
        <taxon>Arthropoda</taxon>
        <taxon>Hexapoda</taxon>
        <taxon>Insecta</taxon>
        <taxon>Pterygota</taxon>
        <taxon>Neoptera</taxon>
        <taxon>Endopterygota</taxon>
        <taxon>Coleoptera</taxon>
        <taxon>Polyphaga</taxon>
        <taxon>Cucujiformia</taxon>
        <taxon>Chrysomeloidea</taxon>
        <taxon>Chrysomelidae</taxon>
        <taxon>Galerucinae</taxon>
        <taxon>Diabroticina</taxon>
        <taxon>Diabroticites</taxon>
        <taxon>Diabrotica</taxon>
    </lineage>
</organism>
<evidence type="ECO:0000256" key="1">
    <source>
        <dbReference type="SAM" id="SignalP"/>
    </source>
</evidence>
<dbReference type="GeneID" id="114324734"/>
<evidence type="ECO:0000313" key="3">
    <source>
        <dbReference type="Proteomes" id="UP001652700"/>
    </source>
</evidence>
<dbReference type="Proteomes" id="UP001652700">
    <property type="component" value="Unplaced"/>
</dbReference>
<keyword evidence="3" id="KW-1185">Reference proteome</keyword>